<gene>
    <name evidence="10" type="ORF">MSPICULIGERA_LOCUS17450</name>
</gene>
<evidence type="ECO:0000256" key="1">
    <source>
        <dbReference type="ARBA" id="ARBA00004251"/>
    </source>
</evidence>
<dbReference type="PANTHER" id="PTHR22907">
    <property type="entry name" value="GH04558P"/>
    <property type="match status" value="1"/>
</dbReference>
<dbReference type="Pfam" id="PF25301">
    <property type="entry name" value="CUT_C"/>
    <property type="match status" value="1"/>
</dbReference>
<comment type="subcellular location">
    <subcellularLocation>
        <location evidence="1">Cell membrane</location>
        <topology evidence="1">Single-pass type I membrane protein</topology>
    </subcellularLocation>
</comment>
<reference evidence="10" key="1">
    <citation type="submission" date="2023-06" db="EMBL/GenBank/DDBJ databases">
        <authorList>
            <person name="Delattre M."/>
        </authorList>
    </citation>
    <scope>NUCLEOTIDE SEQUENCE</scope>
    <source>
        <strain evidence="10">AF72</strain>
    </source>
</reference>
<proteinExistence type="predicted"/>
<name>A0AA36D358_9BILA</name>
<dbReference type="GO" id="GO:0005886">
    <property type="term" value="C:plasma membrane"/>
    <property type="evidence" value="ECO:0007669"/>
    <property type="project" value="UniProtKB-SubCell"/>
</dbReference>
<evidence type="ECO:0000256" key="4">
    <source>
        <dbReference type="ARBA" id="ARBA00022692"/>
    </source>
</evidence>
<evidence type="ECO:0000256" key="3">
    <source>
        <dbReference type="ARBA" id="ARBA00022475"/>
    </source>
</evidence>
<dbReference type="Proteomes" id="UP001177023">
    <property type="component" value="Unassembled WGS sequence"/>
</dbReference>
<evidence type="ECO:0000256" key="7">
    <source>
        <dbReference type="ARBA" id="ARBA00023136"/>
    </source>
</evidence>
<organism evidence="10 11">
    <name type="scientific">Mesorhabditis spiculigera</name>
    <dbReference type="NCBI Taxonomy" id="96644"/>
    <lineage>
        <taxon>Eukaryota</taxon>
        <taxon>Metazoa</taxon>
        <taxon>Ecdysozoa</taxon>
        <taxon>Nematoda</taxon>
        <taxon>Chromadorea</taxon>
        <taxon>Rhabditida</taxon>
        <taxon>Rhabditina</taxon>
        <taxon>Rhabditomorpha</taxon>
        <taxon>Rhabditoidea</taxon>
        <taxon>Rhabditidae</taxon>
        <taxon>Mesorhabditinae</taxon>
        <taxon>Mesorhabditis</taxon>
    </lineage>
</organism>
<comment type="caution">
    <text evidence="10">The sequence shown here is derived from an EMBL/GenBank/DDBJ whole genome shotgun (WGS) entry which is preliminary data.</text>
</comment>
<evidence type="ECO:0000256" key="6">
    <source>
        <dbReference type="ARBA" id="ARBA00022989"/>
    </source>
</evidence>
<keyword evidence="4 8" id="KW-0812">Transmembrane</keyword>
<keyword evidence="3" id="KW-1003">Cell membrane</keyword>
<dbReference type="InterPro" id="IPR051962">
    <property type="entry name" value="Cuticlin"/>
</dbReference>
<keyword evidence="6 8" id="KW-1133">Transmembrane helix</keyword>
<evidence type="ECO:0000256" key="8">
    <source>
        <dbReference type="SAM" id="Phobius"/>
    </source>
</evidence>
<evidence type="ECO:0000256" key="5">
    <source>
        <dbReference type="ARBA" id="ARBA00022729"/>
    </source>
</evidence>
<dbReference type="AlphaFoldDB" id="A0AA36D358"/>
<keyword evidence="11" id="KW-1185">Reference proteome</keyword>
<dbReference type="Pfam" id="PF25057">
    <property type="entry name" value="CUT_N"/>
    <property type="match status" value="1"/>
</dbReference>
<dbReference type="GO" id="GO:0042302">
    <property type="term" value="F:structural constituent of cuticle"/>
    <property type="evidence" value="ECO:0007669"/>
    <property type="project" value="UniProtKB-KW"/>
</dbReference>
<feature type="transmembrane region" description="Helical" evidence="8">
    <location>
        <begin position="306"/>
        <end position="328"/>
    </location>
</feature>
<feature type="domain" description="ZP" evidence="9">
    <location>
        <begin position="7"/>
        <end position="258"/>
    </location>
</feature>
<keyword evidence="2" id="KW-0193">Cuticle</keyword>
<dbReference type="EMBL" id="CATQJA010002655">
    <property type="protein sequence ID" value="CAJ0579220.1"/>
    <property type="molecule type" value="Genomic_DNA"/>
</dbReference>
<dbReference type="SMART" id="SM00241">
    <property type="entry name" value="ZP"/>
    <property type="match status" value="1"/>
</dbReference>
<keyword evidence="5" id="KW-0732">Signal</keyword>
<evidence type="ECO:0000259" key="9">
    <source>
        <dbReference type="PROSITE" id="PS51034"/>
    </source>
</evidence>
<dbReference type="PROSITE" id="PS51034">
    <property type="entry name" value="ZP_2"/>
    <property type="match status" value="1"/>
</dbReference>
<evidence type="ECO:0000256" key="2">
    <source>
        <dbReference type="ARBA" id="ARBA00022460"/>
    </source>
</evidence>
<accession>A0AA36D358</accession>
<dbReference type="InterPro" id="IPR001507">
    <property type="entry name" value="ZP_dom"/>
</dbReference>
<sequence length="346" mass="37883">MDAPLLTCGPDELILAANSKAPFEGQVFVRGHHRKPDCAHIFSNSENTTTEPSLAIPLSRISSCGLDFERNSETKSVTLRATIVFAFHPMFVTAADRIFSVVCAFQQRDFTVQAQLDSVNDFSSTIVVGATALPPSIHLSISGQALSVGDPLLFTWALEEHYQVYGMRVISCDATTSDGLKSSRLLEAGCSLDETLIGQIRYSEDDSQAFADGLAFKFADEDEVWIKCQVQLCIHQFEHLLLGATDNANICQEPVDCKKRTKRSTEDDIPIDEDSLITVSQKFMIGDPKVLPAQALGPTPKKSYCLGPTALLISSSLIFLVAIALVYISSSTVIRSLRQKSYDFNC</sequence>
<dbReference type="InterPro" id="IPR057475">
    <property type="entry name" value="CUT_C"/>
</dbReference>
<keyword evidence="7 8" id="KW-0472">Membrane</keyword>
<dbReference type="PANTHER" id="PTHR22907:SF54">
    <property type="entry name" value="GH04558P"/>
    <property type="match status" value="1"/>
</dbReference>
<evidence type="ECO:0000313" key="10">
    <source>
        <dbReference type="EMBL" id="CAJ0579220.1"/>
    </source>
</evidence>
<protein>
    <recommendedName>
        <fullName evidence="9">ZP domain-containing protein</fullName>
    </recommendedName>
</protein>
<evidence type="ECO:0000313" key="11">
    <source>
        <dbReference type="Proteomes" id="UP001177023"/>
    </source>
</evidence>
<feature type="non-terminal residue" evidence="10">
    <location>
        <position position="346"/>
    </location>
</feature>
<dbReference type="InterPro" id="IPR056953">
    <property type="entry name" value="CUT_N"/>
</dbReference>